<keyword evidence="2" id="KW-1185">Reference proteome</keyword>
<feature type="compositionally biased region" description="Polar residues" evidence="1">
    <location>
        <begin position="313"/>
        <end position="324"/>
    </location>
</feature>
<name>A0A7I4Z472_HAECO</name>
<feature type="region of interest" description="Disordered" evidence="1">
    <location>
        <begin position="267"/>
        <end position="400"/>
    </location>
</feature>
<accession>A0A7I4Z472</accession>
<organism evidence="2 3">
    <name type="scientific">Haemonchus contortus</name>
    <name type="common">Barber pole worm</name>
    <dbReference type="NCBI Taxonomy" id="6289"/>
    <lineage>
        <taxon>Eukaryota</taxon>
        <taxon>Metazoa</taxon>
        <taxon>Ecdysozoa</taxon>
        <taxon>Nematoda</taxon>
        <taxon>Chromadorea</taxon>
        <taxon>Rhabditida</taxon>
        <taxon>Rhabditina</taxon>
        <taxon>Rhabditomorpha</taxon>
        <taxon>Strongyloidea</taxon>
        <taxon>Trichostrongylidae</taxon>
        <taxon>Haemonchus</taxon>
    </lineage>
</organism>
<dbReference type="WBParaSite" id="HCON_00187610-00001">
    <property type="protein sequence ID" value="HCON_00187610-00001"/>
    <property type="gene ID" value="HCON_00187610"/>
</dbReference>
<evidence type="ECO:0000256" key="1">
    <source>
        <dbReference type="SAM" id="MobiDB-lite"/>
    </source>
</evidence>
<proteinExistence type="predicted"/>
<feature type="compositionally biased region" description="Pro residues" evidence="1">
    <location>
        <begin position="172"/>
        <end position="182"/>
    </location>
</feature>
<protein>
    <submittedName>
        <fullName evidence="3">Flocculation protein FLO11</fullName>
    </submittedName>
</protein>
<sequence length="421" mass="45845">MTHALKWVSLRPTSLDCNWLRCSGLSATTTLNPPSHSSMPWTAMAVLPFLFGLLLSTDAISRVKRQYGSPTQWTVDQGSYQQPYGYRESYEGYYPQADYHSYYTQRAIIPHHAPPSWSLEGYNSYYSFMYPYSQFGNHYSHHSSSYAIKPDLSRAGSSYARPPMSGEVTRAPPEPTTQPPDEYPTGPQIWEGGPDAKFFAKGIFPPFSATTKPSRGSSTKGTSSIRYFEGEGFDESGPFMSHGVEVTGEGDPTGLIGPFLKAAVEEDINETEGSSSSVAPEEENGKFSTTTMTPEEDGPSNKPVGVIEEITGPTPTADPSSTSREAVEEATALFVDSDDPSVSSSTGSSTTTTTTEYSTSKPTDTPQDEYVPTEVPAAKASEEPTESTSSEDTVILRSPPLPKQVAEKLKELGFSVLKFFF</sequence>
<dbReference type="AlphaFoldDB" id="A0A7I4Z472"/>
<dbReference type="Proteomes" id="UP000025227">
    <property type="component" value="Unplaced"/>
</dbReference>
<dbReference type="OMA" id="MTHALKW"/>
<evidence type="ECO:0000313" key="2">
    <source>
        <dbReference type="Proteomes" id="UP000025227"/>
    </source>
</evidence>
<dbReference type="OrthoDB" id="5807451at2759"/>
<reference evidence="3" key="1">
    <citation type="submission" date="2020-12" db="UniProtKB">
        <authorList>
            <consortium name="WormBaseParasite"/>
        </authorList>
    </citation>
    <scope>IDENTIFICATION</scope>
    <source>
        <strain evidence="3">MHco3</strain>
    </source>
</reference>
<feature type="compositionally biased region" description="Low complexity" evidence="1">
    <location>
        <begin position="340"/>
        <end position="365"/>
    </location>
</feature>
<evidence type="ECO:0000313" key="3">
    <source>
        <dbReference type="WBParaSite" id="HCON_00187610-00001"/>
    </source>
</evidence>
<feature type="region of interest" description="Disordered" evidence="1">
    <location>
        <begin position="157"/>
        <end position="185"/>
    </location>
</feature>